<dbReference type="RefSeq" id="WP_272019046.1">
    <property type="nucleotide sequence ID" value="NZ_JAQLKE010000026.1"/>
</dbReference>
<accession>A0AB35IK08</accession>
<dbReference type="PROSITE" id="PS50231">
    <property type="entry name" value="RICIN_B_LECTIN"/>
    <property type="match status" value="1"/>
</dbReference>
<dbReference type="PROSITE" id="PS51257">
    <property type="entry name" value="PROKAR_LIPOPROTEIN"/>
    <property type="match status" value="1"/>
</dbReference>
<comment type="subcellular location">
    <subcellularLocation>
        <location evidence="1">Cell envelope</location>
    </subcellularLocation>
</comment>
<organism evidence="6 7">
    <name type="scientific">Thomasclavelia ramosa</name>
    <dbReference type="NCBI Taxonomy" id="1547"/>
    <lineage>
        <taxon>Bacteria</taxon>
        <taxon>Bacillati</taxon>
        <taxon>Bacillota</taxon>
        <taxon>Erysipelotrichia</taxon>
        <taxon>Erysipelotrichales</taxon>
        <taxon>Coprobacillaceae</taxon>
        <taxon>Thomasclavelia</taxon>
    </lineage>
</organism>
<dbReference type="Gene3D" id="2.60.40.4270">
    <property type="entry name" value="Listeria-Bacteroides repeat domain"/>
    <property type="match status" value="1"/>
</dbReference>
<evidence type="ECO:0000259" key="4">
    <source>
        <dbReference type="Pfam" id="PF14200"/>
    </source>
</evidence>
<proteinExistence type="predicted"/>
<dbReference type="GO" id="GO:0030313">
    <property type="term" value="C:cell envelope"/>
    <property type="evidence" value="ECO:0007669"/>
    <property type="project" value="UniProtKB-SubCell"/>
</dbReference>
<dbReference type="InterPro" id="IPR035992">
    <property type="entry name" value="Ricin_B-like_lectins"/>
</dbReference>
<feature type="region of interest" description="Disordered" evidence="2">
    <location>
        <begin position="270"/>
        <end position="295"/>
    </location>
</feature>
<feature type="domain" description="Baseplate structural protein Gp10 C-terminal" evidence="5">
    <location>
        <begin position="48"/>
        <end position="198"/>
    </location>
</feature>
<evidence type="ECO:0000313" key="7">
    <source>
        <dbReference type="Proteomes" id="UP001211987"/>
    </source>
</evidence>
<protein>
    <submittedName>
        <fullName evidence="6">RICIN domain-containing protein</fullName>
    </submittedName>
</protein>
<dbReference type="Pfam" id="PF09479">
    <property type="entry name" value="Flg_new"/>
    <property type="match status" value="1"/>
</dbReference>
<name>A0AB35IK08_9FIRM</name>
<dbReference type="Proteomes" id="UP001211987">
    <property type="component" value="Unassembled WGS sequence"/>
</dbReference>
<dbReference type="SUPFAM" id="SSF88874">
    <property type="entry name" value="Receptor-binding domain of short tail fibre protein gp12"/>
    <property type="match status" value="2"/>
</dbReference>
<feature type="domain" description="Baseplate structural protein Gp10 C-terminal" evidence="5">
    <location>
        <begin position="231"/>
        <end position="391"/>
    </location>
</feature>
<dbReference type="Pfam" id="PF14200">
    <property type="entry name" value="RicinB_lectin_2"/>
    <property type="match status" value="1"/>
</dbReference>
<dbReference type="AlphaFoldDB" id="A0AB35IK08"/>
<sequence length="744" mass="82544">MKYNKIVAACLLCFIIISCSLNSVNASAVDNLINEWSEETNKLEKKEYYNLGYIKITYEDKNPGTIYGGTWTKIASGKSLIGVSSTIGVRSTGGEKETTLTSNNLPSHNHTGTSNTSGNHSHSFYSIYGTSNVYGAYFMTTESGKGLATNASGRRLIEGYASIGSAGAHNHSFTTNSQGKSQAHNNMQPYITVYYWEKTSNASKTPTTFSGTTQQKLDKISATLDSLKRTTYYSVGDVVTLTTDIDPATVYGGTWKRTAKGKSLVGVDSTDDDFSQSGNTGGEKTHTLTNDELPIHSHTGSTSTDGYHSHGYNKNTSNAYGTAFYTDGSHGWPLYGNNPYDGNCSGWYVRENYIDISSSGTHTHSFTTSETGGSGAHNNLMPYYTVYMWEKISDTTSLKYYNITFDYNYDDETLDKSIAYGSTYADVFNEMGNDLASPIRDQHKFLGWYTQKEGGERINSTDVFRKQNNITLYAHWEENIRAGETYSFLSPSNTNQSLAPSEGKTSSTTPAIMWQYEPYNYFNFTLLDAGDGYYYISNYDNNNYVLEVTNGTSTSTTYTRFNSKNSSAAQKWKIIPVSGISNQYYIKSALGNFYLDRPSNSDVNGQGVWIYSINNAISQRWVIKNSNEVSFCVIDSSINNKSYSKGDTLHIDGWIMSFDSQATANLYIDNKLVATNSKSRIRSDVLSAYPNKYGGTKSNTIPGYIFNYDTSNLTLGTHTISVKVQNRYGQITYEYPNQTITITN</sequence>
<dbReference type="InterPro" id="IPR053827">
    <property type="entry name" value="Gp10_C"/>
</dbReference>
<feature type="chain" id="PRO_5044346789" evidence="3">
    <location>
        <begin position="29"/>
        <end position="744"/>
    </location>
</feature>
<feature type="domain" description="Ricin B lectin" evidence="4">
    <location>
        <begin position="569"/>
        <end position="632"/>
    </location>
</feature>
<evidence type="ECO:0000256" key="2">
    <source>
        <dbReference type="SAM" id="MobiDB-lite"/>
    </source>
</evidence>
<evidence type="ECO:0000259" key="5">
    <source>
        <dbReference type="Pfam" id="PF21939"/>
    </source>
</evidence>
<comment type="caution">
    <text evidence="6">The sequence shown here is derived from an EMBL/GenBank/DDBJ whole genome shotgun (WGS) entry which is preliminary data.</text>
</comment>
<reference evidence="6" key="1">
    <citation type="submission" date="2023-01" db="EMBL/GenBank/DDBJ databases">
        <title>Human gut microbiome strain richness.</title>
        <authorList>
            <person name="Chen-Liaw A."/>
        </authorList>
    </citation>
    <scope>NUCLEOTIDE SEQUENCE</scope>
    <source>
        <strain evidence="6">1001217st2_G6_1001217B_191108</strain>
    </source>
</reference>
<dbReference type="CDD" id="cd00161">
    <property type="entry name" value="beta-trefoil_Ricin-like"/>
    <property type="match status" value="1"/>
</dbReference>
<dbReference type="InterPro" id="IPR000772">
    <property type="entry name" value="Ricin_B_lectin"/>
</dbReference>
<keyword evidence="3" id="KW-0732">Signal</keyword>
<evidence type="ECO:0000313" key="6">
    <source>
        <dbReference type="EMBL" id="MDB7084836.1"/>
    </source>
</evidence>
<dbReference type="InterPro" id="IPR042229">
    <property type="entry name" value="Listeria/Bacterioides_rpt_sf"/>
</dbReference>
<gene>
    <name evidence="6" type="ORF">PM738_13580</name>
</gene>
<evidence type="ECO:0000256" key="3">
    <source>
        <dbReference type="SAM" id="SignalP"/>
    </source>
</evidence>
<evidence type="ECO:0000256" key="1">
    <source>
        <dbReference type="ARBA" id="ARBA00004196"/>
    </source>
</evidence>
<dbReference type="InterPro" id="IPR013378">
    <property type="entry name" value="InlB-like_B-rpt"/>
</dbReference>
<dbReference type="SUPFAM" id="SSF50370">
    <property type="entry name" value="Ricin B-like lectins"/>
    <property type="match status" value="1"/>
</dbReference>
<dbReference type="Gene3D" id="2.80.10.50">
    <property type="match status" value="1"/>
</dbReference>
<dbReference type="Pfam" id="PF21939">
    <property type="entry name" value="Gp10_C"/>
    <property type="match status" value="2"/>
</dbReference>
<dbReference type="EMBL" id="JAQLKE010000026">
    <property type="protein sequence ID" value="MDB7084836.1"/>
    <property type="molecule type" value="Genomic_DNA"/>
</dbReference>
<feature type="region of interest" description="Disordered" evidence="2">
    <location>
        <begin position="91"/>
        <end position="119"/>
    </location>
</feature>
<feature type="compositionally biased region" description="Polar residues" evidence="2">
    <location>
        <begin position="99"/>
        <end position="119"/>
    </location>
</feature>
<feature type="signal peptide" evidence="3">
    <location>
        <begin position="1"/>
        <end position="28"/>
    </location>
</feature>